<dbReference type="InterPro" id="IPR015074">
    <property type="entry name" value="DUF1867"/>
</dbReference>
<dbReference type="EMBL" id="JAAGPU010000016">
    <property type="protein sequence ID" value="NEU05129.1"/>
    <property type="molecule type" value="Genomic_DNA"/>
</dbReference>
<sequence>MYFEKTGKENTIKTLELALETARNRNIKHIVLASSSGKTASLLSNVKDINIICVTHAYGFKNGGENDMSDDVRKNLIKKGVKVLSTTHVLSGAERGISKKFGGISPVEIIASTLRMFGQGTKVAVEVAIMAADSGLIPYAEPIISIGGTHYGADTAIIIKPDHANNILDTKIEEIICKPSSI</sequence>
<dbReference type="InterPro" id="IPR036918">
    <property type="entry name" value="Pyrv_Knase_C_sf"/>
</dbReference>
<dbReference type="InterPro" id="IPR015795">
    <property type="entry name" value="Pyrv_Knase_C"/>
</dbReference>
<dbReference type="AlphaFoldDB" id="A0A6M0H3D0"/>
<dbReference type="Gene3D" id="3.40.1380.20">
    <property type="entry name" value="Pyruvate kinase, C-terminal domain"/>
    <property type="match status" value="1"/>
</dbReference>
<keyword evidence="3" id="KW-1185">Reference proteome</keyword>
<evidence type="ECO:0000313" key="2">
    <source>
        <dbReference type="EMBL" id="NEU05129.1"/>
    </source>
</evidence>
<accession>A0A6M0H3D0</accession>
<dbReference type="RefSeq" id="WP_199870022.1">
    <property type="nucleotide sequence ID" value="NZ_JAAGPU010000016.1"/>
</dbReference>
<evidence type="ECO:0000313" key="3">
    <source>
        <dbReference type="Proteomes" id="UP000481872"/>
    </source>
</evidence>
<dbReference type="Pfam" id="PF02887">
    <property type="entry name" value="PK_C"/>
    <property type="match status" value="1"/>
</dbReference>
<feature type="domain" description="Pyruvate kinase C-terminal" evidence="1">
    <location>
        <begin position="14"/>
        <end position="158"/>
    </location>
</feature>
<proteinExistence type="predicted"/>
<evidence type="ECO:0000259" key="1">
    <source>
        <dbReference type="Pfam" id="PF02887"/>
    </source>
</evidence>
<reference evidence="2 3" key="1">
    <citation type="submission" date="2020-02" db="EMBL/GenBank/DDBJ databases">
        <title>Genome assembly of a novel Clostridium senegalense strain.</title>
        <authorList>
            <person name="Gupta T.B."/>
            <person name="Jauregui R."/>
            <person name="Maclean P."/>
            <person name="Nawarathana A."/>
            <person name="Brightwell G."/>
        </authorList>
    </citation>
    <scope>NUCLEOTIDE SEQUENCE [LARGE SCALE GENOMIC DNA]</scope>
    <source>
        <strain evidence="2 3">AGRFS4</strain>
    </source>
</reference>
<protein>
    <recommendedName>
        <fullName evidence="1">Pyruvate kinase C-terminal domain-containing protein</fullName>
    </recommendedName>
</protein>
<comment type="caution">
    <text evidence="2">The sequence shown here is derived from an EMBL/GenBank/DDBJ whole genome shotgun (WGS) entry which is preliminary data.</text>
</comment>
<dbReference type="Proteomes" id="UP000481872">
    <property type="component" value="Unassembled WGS sequence"/>
</dbReference>
<gene>
    <name evidence="2" type="ORF">G3M99_09735</name>
</gene>
<name>A0A6M0H3D0_9CLOT</name>
<organism evidence="2 3">
    <name type="scientific">Clostridium senegalense</name>
    <dbReference type="NCBI Taxonomy" id="1465809"/>
    <lineage>
        <taxon>Bacteria</taxon>
        <taxon>Bacillati</taxon>
        <taxon>Bacillota</taxon>
        <taxon>Clostridia</taxon>
        <taxon>Eubacteriales</taxon>
        <taxon>Clostridiaceae</taxon>
        <taxon>Clostridium</taxon>
    </lineage>
</organism>
<dbReference type="SUPFAM" id="SSF52935">
    <property type="entry name" value="PK C-terminal domain-like"/>
    <property type="match status" value="1"/>
</dbReference>
<dbReference type="PIRSF" id="PIRSF016138">
    <property type="entry name" value="UCP016138"/>
    <property type="match status" value="1"/>
</dbReference>